<protein>
    <submittedName>
        <fullName evidence="8">Multicopper oxidase</fullName>
    </submittedName>
</protein>
<dbReference type="Gene3D" id="2.60.40.420">
    <property type="entry name" value="Cupredoxins - blue copper proteins"/>
    <property type="match status" value="3"/>
</dbReference>
<comment type="similarity">
    <text evidence="1">Belongs to the multicopper oxidase family.</text>
</comment>
<dbReference type="Pfam" id="PF07732">
    <property type="entry name" value="Cu-oxidase_3"/>
    <property type="match status" value="1"/>
</dbReference>
<sequence length="538" mass="58529">MHEPRDADDRDMLPRPAPDRPPETVPPRRRLRRAAAIVAAVLTVAVVAIAGASAYLWFAAPVNTVGAVAFSRSLAIPPLADSRVTDDGVREFDLDLTRGTADLGHGPGTEVWGVDGGYLGPTVRAHRDEQVRVNVTNGLGETSTLHWHGMRVPAAMDGGPHQMIADGETWSPQWRIDQPAATLWYHPHLHGATAEHVYRGVAGLFLVDDEAPGDGLPDRYGIDDVPVIVQDKNFDGDRLDTGISALSGVGILGEEILVNGTPGPYLDVTTQALRLRLLNASTARVYDFGLYDEDGGARPYEVVATDGGLLEAPVPRERLMLSPGERAEIVVRVDPDDRLVLRSTPPDLGTDIFHTRFAGGADSFDVLELRAAGELAPSPPLPPRLRAADPAPDDPAEIRRFALANNRINGEAMDMSRIDAVVRAGSTEVWEVTNEDGLPHNFHVHDVQFEVLGTDDAVLRGRKDTVWIPAGDTRRLLVRFGDHVDPETPYMFHCHILYHEDAGMMGQFVVVGADDDEPTVIDHEMHDMHGDHGMHGGH</sequence>
<dbReference type="InterPro" id="IPR011706">
    <property type="entry name" value="Cu-oxidase_C"/>
</dbReference>
<dbReference type="GO" id="GO:0005507">
    <property type="term" value="F:copper ion binding"/>
    <property type="evidence" value="ECO:0007669"/>
    <property type="project" value="InterPro"/>
</dbReference>
<dbReference type="InterPro" id="IPR045087">
    <property type="entry name" value="Cu-oxidase_fam"/>
</dbReference>
<reference evidence="8 9" key="1">
    <citation type="journal article" date="2013" name="Genome Announc.">
        <title>Draft Genome Sequence of Rhodococcus rhodnii Strain LMG5362, a Symbiont of Rhodnius prolixus (Hemiptera, Reduviidae, Triatominae), the Principle Vector of Trypanosoma cruzi.</title>
        <authorList>
            <person name="Pachebat J.A."/>
            <person name="van Keulen G."/>
            <person name="Whitten M.M."/>
            <person name="Girdwood S."/>
            <person name="Del Sol R."/>
            <person name="Dyson P.J."/>
            <person name="Facey P.D."/>
        </authorList>
    </citation>
    <scope>NUCLEOTIDE SEQUENCE [LARGE SCALE GENOMIC DNA]</scope>
    <source>
        <strain evidence="8 9">LMG 5362</strain>
    </source>
</reference>
<evidence type="ECO:0000313" key="8">
    <source>
        <dbReference type="EMBL" id="EOM75940.1"/>
    </source>
</evidence>
<evidence type="ECO:0000256" key="5">
    <source>
        <dbReference type="SAM" id="Phobius"/>
    </source>
</evidence>
<organism evidence="8 9">
    <name type="scientific">Rhodococcus rhodnii LMG 5362</name>
    <dbReference type="NCBI Taxonomy" id="1273125"/>
    <lineage>
        <taxon>Bacteria</taxon>
        <taxon>Bacillati</taxon>
        <taxon>Actinomycetota</taxon>
        <taxon>Actinomycetes</taxon>
        <taxon>Mycobacteriales</taxon>
        <taxon>Nocardiaceae</taxon>
        <taxon>Rhodococcus</taxon>
    </lineage>
</organism>
<gene>
    <name evidence="8" type="ORF">Rrhod_2694</name>
</gene>
<evidence type="ECO:0000256" key="1">
    <source>
        <dbReference type="ARBA" id="ARBA00010609"/>
    </source>
</evidence>
<feature type="compositionally biased region" description="Basic and acidic residues" evidence="4">
    <location>
        <begin position="1"/>
        <end position="22"/>
    </location>
</feature>
<dbReference type="InterPro" id="IPR011707">
    <property type="entry name" value="Cu-oxidase-like_N"/>
</dbReference>
<feature type="domain" description="Plastocyanin-like" evidence="6">
    <location>
        <begin position="403"/>
        <end position="511"/>
    </location>
</feature>
<dbReference type="EMBL" id="APMY01000078">
    <property type="protein sequence ID" value="EOM75940.1"/>
    <property type="molecule type" value="Genomic_DNA"/>
</dbReference>
<evidence type="ECO:0000256" key="2">
    <source>
        <dbReference type="ARBA" id="ARBA00022723"/>
    </source>
</evidence>
<feature type="region of interest" description="Disordered" evidence="4">
    <location>
        <begin position="1"/>
        <end position="28"/>
    </location>
</feature>
<dbReference type="InterPro" id="IPR002355">
    <property type="entry name" value="Cu_oxidase_Cu_BS"/>
</dbReference>
<comment type="caution">
    <text evidence="8">The sequence shown here is derived from an EMBL/GenBank/DDBJ whole genome shotgun (WGS) entry which is preliminary data.</text>
</comment>
<dbReference type="eggNOG" id="COG2132">
    <property type="taxonomic scope" value="Bacteria"/>
</dbReference>
<proteinExistence type="inferred from homology"/>
<keyword evidence="5" id="KW-1133">Transmembrane helix</keyword>
<dbReference type="Pfam" id="PF07731">
    <property type="entry name" value="Cu-oxidase_2"/>
    <property type="match status" value="1"/>
</dbReference>
<dbReference type="PANTHER" id="PTHR48267">
    <property type="entry name" value="CUPREDOXIN SUPERFAMILY PROTEIN"/>
    <property type="match status" value="1"/>
</dbReference>
<accession>R7WKY0</accession>
<evidence type="ECO:0000259" key="7">
    <source>
        <dbReference type="Pfam" id="PF07732"/>
    </source>
</evidence>
<dbReference type="PANTHER" id="PTHR48267:SF1">
    <property type="entry name" value="BILIRUBIN OXIDASE"/>
    <property type="match status" value="1"/>
</dbReference>
<evidence type="ECO:0000259" key="6">
    <source>
        <dbReference type="Pfam" id="PF07731"/>
    </source>
</evidence>
<dbReference type="SUPFAM" id="SSF49503">
    <property type="entry name" value="Cupredoxins"/>
    <property type="match status" value="3"/>
</dbReference>
<dbReference type="InterPro" id="IPR008972">
    <property type="entry name" value="Cupredoxin"/>
</dbReference>
<keyword evidence="5" id="KW-0812">Transmembrane</keyword>
<keyword evidence="3" id="KW-0560">Oxidoreductase</keyword>
<evidence type="ECO:0000313" key="9">
    <source>
        <dbReference type="Proteomes" id="UP000013525"/>
    </source>
</evidence>
<dbReference type="CDD" id="cd04232">
    <property type="entry name" value="CuRO_1_CueO_FtsP"/>
    <property type="match status" value="1"/>
</dbReference>
<dbReference type="CDD" id="cd13867">
    <property type="entry name" value="CuRO_2_CueO_FtsP"/>
    <property type="match status" value="1"/>
</dbReference>
<evidence type="ECO:0000256" key="3">
    <source>
        <dbReference type="ARBA" id="ARBA00023002"/>
    </source>
</evidence>
<dbReference type="PROSITE" id="PS00080">
    <property type="entry name" value="MULTICOPPER_OXIDASE2"/>
    <property type="match status" value="1"/>
</dbReference>
<keyword evidence="5" id="KW-0472">Membrane</keyword>
<feature type="domain" description="Plastocyanin-like" evidence="7">
    <location>
        <begin position="99"/>
        <end position="211"/>
    </location>
</feature>
<name>R7WKY0_9NOCA</name>
<dbReference type="Proteomes" id="UP000013525">
    <property type="component" value="Unassembled WGS sequence"/>
</dbReference>
<feature type="transmembrane region" description="Helical" evidence="5">
    <location>
        <begin position="34"/>
        <end position="58"/>
    </location>
</feature>
<evidence type="ECO:0000256" key="4">
    <source>
        <dbReference type="SAM" id="MobiDB-lite"/>
    </source>
</evidence>
<dbReference type="CDD" id="cd13890">
    <property type="entry name" value="CuRO_3_CueO_FtsP"/>
    <property type="match status" value="1"/>
</dbReference>
<keyword evidence="9" id="KW-1185">Reference proteome</keyword>
<keyword evidence="2" id="KW-0479">Metal-binding</keyword>
<dbReference type="GO" id="GO:0016491">
    <property type="term" value="F:oxidoreductase activity"/>
    <property type="evidence" value="ECO:0007669"/>
    <property type="project" value="UniProtKB-KW"/>
</dbReference>
<dbReference type="AlphaFoldDB" id="R7WKY0"/>
<dbReference type="PATRIC" id="fig|1273125.3.peg.2575"/>